<dbReference type="Gene3D" id="3.30.559.30">
    <property type="entry name" value="Nonribosomal peptide synthetase, condensation domain"/>
    <property type="match status" value="5"/>
</dbReference>
<dbReference type="SMART" id="SM00823">
    <property type="entry name" value="PKS_PP"/>
    <property type="match status" value="5"/>
</dbReference>
<dbReference type="CDD" id="cd19543">
    <property type="entry name" value="DCL_NRPS"/>
    <property type="match status" value="2"/>
</dbReference>
<dbReference type="InterPro" id="IPR006162">
    <property type="entry name" value="Ppantetheine_attach_site"/>
</dbReference>
<dbReference type="InterPro" id="IPR020806">
    <property type="entry name" value="PKS_PP-bd"/>
</dbReference>
<feature type="compositionally biased region" description="Basic and acidic residues" evidence="5">
    <location>
        <begin position="619"/>
        <end position="629"/>
    </location>
</feature>
<comment type="cofactor">
    <cofactor evidence="1">
        <name>pantetheine 4'-phosphate</name>
        <dbReference type="ChEBI" id="CHEBI:47942"/>
    </cofactor>
</comment>
<dbReference type="SUPFAM" id="SSF52777">
    <property type="entry name" value="CoA-dependent acyltransferases"/>
    <property type="match status" value="10"/>
</dbReference>
<gene>
    <name evidence="7" type="ORF">U0042_28630</name>
</gene>
<dbReference type="RefSeq" id="WP_327205018.1">
    <property type="nucleotide sequence ID" value="NZ_CP139965.1"/>
</dbReference>
<dbReference type="Gene3D" id="3.40.50.12780">
    <property type="entry name" value="N-terminal domain of ligase-like"/>
    <property type="match status" value="4"/>
</dbReference>
<dbReference type="InterPro" id="IPR001242">
    <property type="entry name" value="Condensation_dom"/>
</dbReference>
<dbReference type="InterPro" id="IPR010071">
    <property type="entry name" value="AA_adenyl_dom"/>
</dbReference>
<dbReference type="Pfam" id="PF13193">
    <property type="entry name" value="AMP-binding_C"/>
    <property type="match status" value="5"/>
</dbReference>
<dbReference type="InterPro" id="IPR029058">
    <property type="entry name" value="AB_hydrolase_fold"/>
</dbReference>
<dbReference type="CDD" id="cd19534">
    <property type="entry name" value="E_NRPS"/>
    <property type="match status" value="1"/>
</dbReference>
<dbReference type="InterPro" id="IPR000540">
    <property type="entry name" value="Flag_MotA_CS"/>
</dbReference>
<evidence type="ECO:0000256" key="1">
    <source>
        <dbReference type="ARBA" id="ARBA00001957"/>
    </source>
</evidence>
<dbReference type="InterPro" id="IPR023213">
    <property type="entry name" value="CAT-like_dom_sf"/>
</dbReference>
<reference evidence="7 8" key="1">
    <citation type="submission" date="2023-12" db="EMBL/GenBank/DDBJ databases">
        <title>Genome sequencing and assembly of bacterial species from a model synthetic community.</title>
        <authorList>
            <person name="Hogle S.L."/>
        </authorList>
    </citation>
    <scope>NUCLEOTIDE SEQUENCE [LARGE SCALE GENOMIC DNA]</scope>
    <source>
        <strain evidence="7 8">HAMBI 2494</strain>
    </source>
</reference>
<evidence type="ECO:0000256" key="4">
    <source>
        <dbReference type="ARBA" id="ARBA00022737"/>
    </source>
</evidence>
<dbReference type="Gene3D" id="2.30.38.10">
    <property type="entry name" value="Luciferase, Domain 3"/>
    <property type="match status" value="1"/>
</dbReference>
<proteinExistence type="predicted"/>
<evidence type="ECO:0000256" key="5">
    <source>
        <dbReference type="SAM" id="MobiDB-lite"/>
    </source>
</evidence>
<dbReference type="Gene3D" id="1.10.1200.10">
    <property type="entry name" value="ACP-like"/>
    <property type="match status" value="4"/>
</dbReference>
<name>A0ABZ0WKQ2_9BURK</name>
<keyword evidence="3" id="KW-0597">Phosphoprotein</keyword>
<dbReference type="Gene3D" id="3.30.300.30">
    <property type="match status" value="5"/>
</dbReference>
<feature type="compositionally biased region" description="Low complexity" evidence="5">
    <location>
        <begin position="608"/>
        <end position="618"/>
    </location>
</feature>
<evidence type="ECO:0000256" key="3">
    <source>
        <dbReference type="ARBA" id="ARBA00022553"/>
    </source>
</evidence>
<dbReference type="InterPro" id="IPR010060">
    <property type="entry name" value="NRPS_synth"/>
</dbReference>
<dbReference type="PROSITE" id="PS50075">
    <property type="entry name" value="CARRIER"/>
    <property type="match status" value="5"/>
</dbReference>
<dbReference type="InterPro" id="IPR025110">
    <property type="entry name" value="AMP-bd_C"/>
</dbReference>
<dbReference type="PANTHER" id="PTHR45527:SF1">
    <property type="entry name" value="FATTY ACID SYNTHASE"/>
    <property type="match status" value="1"/>
</dbReference>
<dbReference type="InterPro" id="IPR009081">
    <property type="entry name" value="PP-bd_ACP"/>
</dbReference>
<accession>A0ABZ0WKQ2</accession>
<dbReference type="NCBIfam" id="TIGR01720">
    <property type="entry name" value="NRPS-para261"/>
    <property type="match status" value="1"/>
</dbReference>
<keyword evidence="4" id="KW-0677">Repeat</keyword>
<feature type="domain" description="Carrier" evidence="6">
    <location>
        <begin position="3803"/>
        <end position="3877"/>
    </location>
</feature>
<dbReference type="PROSITE" id="PS00455">
    <property type="entry name" value="AMP_BINDING"/>
    <property type="match status" value="5"/>
</dbReference>
<evidence type="ECO:0000313" key="8">
    <source>
        <dbReference type="Proteomes" id="UP001325479"/>
    </source>
</evidence>
<dbReference type="Proteomes" id="UP001325479">
    <property type="component" value="Chromosome"/>
</dbReference>
<dbReference type="PANTHER" id="PTHR45527">
    <property type="entry name" value="NONRIBOSOMAL PEPTIDE SYNTHETASE"/>
    <property type="match status" value="1"/>
</dbReference>
<dbReference type="PROSITE" id="PS00012">
    <property type="entry name" value="PHOSPHOPANTETHEINE"/>
    <property type="match status" value="4"/>
</dbReference>
<feature type="domain" description="Carrier" evidence="6">
    <location>
        <begin position="2739"/>
        <end position="2813"/>
    </location>
</feature>
<dbReference type="EMBL" id="CP139965">
    <property type="protein sequence ID" value="WQD77938.1"/>
    <property type="molecule type" value="Genomic_DNA"/>
</dbReference>
<feature type="domain" description="Carrier" evidence="6">
    <location>
        <begin position="528"/>
        <end position="602"/>
    </location>
</feature>
<feature type="domain" description="Carrier" evidence="6">
    <location>
        <begin position="5324"/>
        <end position="5399"/>
    </location>
</feature>
<dbReference type="CDD" id="cd05930">
    <property type="entry name" value="A_NRPS"/>
    <property type="match status" value="2"/>
</dbReference>
<dbReference type="NCBIfam" id="NF003417">
    <property type="entry name" value="PRK04813.1"/>
    <property type="match status" value="5"/>
</dbReference>
<dbReference type="SUPFAM" id="SSF47336">
    <property type="entry name" value="ACP-like"/>
    <property type="match status" value="5"/>
</dbReference>
<sequence>MQANQLDFDMHFLPARVARFAVERPHATAVVDRDGALNWRDLWTWSGRLASQLVATHVQPGDRVAIASTRSAAFVASVLAVWRLRGCYVPLDPALPAARLRWQAQDCGARVVVGNGVAHGEWVPAGVTLLDAQASRVSRDMDTAVAASPERAPMPHASADGSDFVWPAYVIYTSGSTGQPKGVVLSHAALAAYLRSLSERLPDGIASAAWLSTPAADLGHTSLFGALWHGWTLHAIDAEVAGDPDAFATYMDTHAVDLLKIVPSHLDALMQGQAPASVLPRRCLVVGGEAAPARLAARVALLRSGCVLINHYGPTETAVGVLTHTGEAGRTTTLPLGTPLSHVEAHIIDADGNAVPKGVTGELCIGGASVAYGYLGRPSLTAERFVPDPAGHGARLYRTGDKSRRLPGGEFAFLGRLDDQVKIRGFRVEPEEIAARLRAEEGVRDAIVVARADEEGAPLKLAAYVTSSAALDIEAIRARLAAQLPDYMVPSSLQVLAALPLTANGKVDRAALPAPGDDATAQRTACIEPRNEAERTLAAIWKQVLKREDIGVSDNFFEIGGDSILSLQIIAKARRAGLKLTPKQMFDYPTIEAAARVAVALPADAQATHAAQRPAAAPDQRERAPHAHDAAEEDAWFTRAGVARDTVEAVYPATPMQQGLLFHGMFEGDPGLYVSQLRLTIADLGVEAMRRAWASVVARHPVLRTRFVCPPGVEPLQVVERHAALPFELHPHLADAADAYEAAFQTARATMAARGFDLQTAPLMRVDAFVRPDGAHDVLWTHHHALTDGWSTAQVASEVARAYAALIGGGEPDRTPGPRYADYVRWLRRQPDTNAFWRTRLASFQTSARLADAIGSRAFFDARDASEADAGNHANEAGRTVREIGAAQYARAQRAARRAQVTLNTLVQAAWALVLAHFSGRSQVRFGTTMSGRPVELPEAQSTIGLFINSLPLAVDVEPAAPIAAWVAALQRTHAELREVEHTSLASLQQGAGVRDGALFDSLVVFENYPLDEALHAKREAIGLRAIDAYSRTHLPLTLVAAPRCMGPQTAEGLRLEWHWHAARVSADSVSRLAVHFERVLERMTQLLETSDDARLRDIATDDTSVQHAPAPCAFPFEPVTARIEAQAQARPDAVAICLTGGDDVRVSVTYRELDAWSARIAQQCLHVCGRSGERRIGVAMTRTPALVATLLGVLRAGAAYVPLDPAYPDDRLREIARDAELDAVLTEQALIPRLAALLPGIALLDESALQVQTEASPADAGLAPPQPLPQPHPQQLAYVIYTSGSTGRPKGVGITHADVARLFDATHSHFGFNEQDVWTLFHSYAFDFSVWEMFGALVHGGRLVIVPHWTAREPSAFHALLKQEGVTVLNQTPSAFAQLTQADRDNTLTTLRTVVFGGERLEPATIARWAQGAKEKGVLPSLLNMYGITETTVHVTCRLLDEAALNAGRSVIGAPLDDLTLHVLDADMNRVPVGAVGELYVGGAGLARGYLGRPGLTAERFVPDPYGAPGARLYRSGDLARRLPDGDLEYLGRNDDQVKLRGFRIEPGEIRAALLSHEAVRDAAVIIAGNEGAEKRLVAYVVPESGTDKGNVERWQAWLATRLPAHMVPTSYVELDRLPLTPNGKLDRRALPAPESTATSSLSFVAPRDETEAKLAAIWQDVLGVERVSARDDFFRLGGHSLLAVRAISAVREAFGDAPTLRSLFEHPVLEDFAAMLRATWATQTGSPTLAGRDDDSHKARLADAALGEPIPLFASQESLWFIWKLEPRSSAYHVSGALRFDGRLDVDALRAAFAALSVRHPALRMRFGETGGVPYQRVDAAHAAQIRLLDLQQPDASTDESALSTLLTARLTTLLSELASEPFDLTADPPVRATLVRLADNRHVLHLVLHHIVGDDWSVGLLFDDFSRLYRAFASGRNDDDRDATAVAAAAWVAYRDVMLSRAAQLTPEREQAQLNAWRTELATDDDTAHRLALPFDRTRNGVRRAPGARLHMQVSAATTNALRTLADKRQATLFMTLLAAFDALLYRYTGQRDIRIGVPLAGRDLPGAAKVAGFFVNTVVLRTAPRGTTRVAQLIDAVRERLLCAYANQDVPFARVVKALQPERDLSHTPLFQVLVNQQQYHDLSESFGEALRVTVQPTGNGEAQFDLMLNIAQMPDAGLDLTFTYATDVFDAATIERMARNFAGLLEVWTEDEARPLASLELPELRDEPAPRTKACWPDPLDVASRVALQAAQRGDAIALVDGEQRTTYAQLDAWSRAIAVELKRRGVKAETRVGVAMQRSAALVAALLGVLRAGGTYVPLDPSYPQERFAHIVEDARLGPIVADAESLAQHADLFAWRPVIDVATLRNVAVDIEAERFVRPHPQQLAYVIYTSGSTGRPKGVGITHADVARLFDATHSHFGFNEHDVWTLFHSYAFDFSVWEMFGALVHGGRLVIVPHWTAREPTAFHALLKQEGVTVLNQTPSAFAQLTQADRDNTLTTLRTVVFGGERLEPATIARWAQGAKAKGVLPSLVNMYGITETTVHVTCRLLDEAALKAGRSVIGAPLDDLTLHVLDADMNRVPVGAVGELYVGGAGLARGYLGRPGLTAERFVPDPYGAPGARLYRSGDLARRLPDGDLEYLGRNDDQVKLRGFRIEPGEIRAALLAHDAVRDAAVIIAGNEGAEKRLVAYVVPESVSDKGNVEHWQAWLATRLPAHMVPASYVELDRLPLTPNGKLDRRALPAPEATNTARAAAPSNADEQALLAIWRNVLRRDDIGVTDNFFVVGGDSILSLQIVAKARDAGWHLTPRMVFETPTVEGLARAARAATPVPAHRDAEPRRAVTSDSTDLWRALGLTPEHIEDVYAATPLQSGLLYHALTAEPTQHAYLNQMRVTLTGSLHSDTMRAAWQAVLERHAILRTRFAWSHGGAAMQVVHRRLALPFETHDWSAASDYDARLAAWRERDLAAGMALDAAPLMRVALFVRDARTVDLVWTHHHVLLDGWSVASLVGEILRDYRAHVAGRAIAFEPAPPYRQYVEWMRAAASDAATQTWWRERIAQAFRADDPATLMASLPAPRTREHGTHARRQRLDAMLAERLYAAARRYEVTLNTLMQAAWAVVLARHGHRRSVAYGTTFSGRSAPVPGIDRMLGLFINTLPVWVDVKADEGVGAWLRGVQHAFATLRQYEHTPLAQVQQWAARSGDALFDSLVVFENYPLDGAREGDGDLEIGAVESVDPTHYPLALAIIPRAQTLALEWSWDGERIDRVTVERLATHYETVLQQLSEEGERRVGELELLPRGLDEAPLARYPFDSLGAALVAQAQRTPLALAVRCEEESLRYGELDAWSARVARELVVRGAGAEHRVGLCVRRGPALIAALVGIVRSGAAFVPLDPEYPAARLAQMIDDAGITRVVADAASAERMAGVLAGCEVIGIEVSDVEASDVEAGAFAAPLHPHQLAYVLYTSGSTGRPKGVAVSHGSLWTHLQDFLSTYGISEADTVLHSSTVNFDVALHEILPALLTGATVEMRGEQPWDLQGLSERLVSRGVTFARIPTALWQQWQRHAPARETLRLRQVTVGGEALPGDALALWRKGPLGDIRLDNLYGPTETTIAALYRETCEQDSREVTVPIGRPYPGRTARVLDAFGDEAPVGGLGELCIGGPTVARGYLGRAALTAERFVPDPYGEPGARQYRSGDLCRMRGDGTVEFLGRLDQQVKLRGQRIEPGEIEAVLRQCEGVREAAVVVTGEGDKRRLAAYVSVSGKTQPDAVLGTLEQKLPGYMVPSSVTVLERLPWMPNGKLDRAALPAPREMQRERVAASNETEALLLSIWSSVLGRDDLGVTENFFEAGGDSIQSLQIIAKARQAGLRLTPRQVFEHPTVAALAQRVERVEQLDAKPGDEQPEDDEPLALTPIQQLFFERYPEGESHWNQAVLLKVRGRLDVPALERAVRALAQRHDALRLRFVKHDDGWKQIAVPAQDAGQDLVRCDRLASLSALEAACEGIQSSLDIERGPVWRVGYFEAPGEAQDEARLLVAIHHLAVDGVSWRVLLDELQTAYEQAARGETIALPAASTPWRTWVRALLRYAQTEPVLAEAAWWRQALSAVDAAADLPLRPAAGTRMAHSATLDWTLDAARTRDLLHNASRAYRTRVDELLLAALARALGTWSGATEVAVELEGHGREDVIDDVDLSRTVGWFTTRFPVALPAMHAAPGEALVAVKTRVRAMPHKGLHWGLLPASRERRRPAVSFNYLGRFDQSLDADSRFAFSAEPAGATHGDGARLDYALDLNGIVTGDTLLLRWRFDPARIDRETVERIVADFGREVDSLLAHCMAAPPGASASDFPLSGLDDAQLRALGLKLGGVADIYPATPLQQGLLYHSELAHGQGVYVNQLQLTLAGPFDADALRAAWQAAIARHDALRTRFVRHPDGTALQIVEREAVLPFAVHDWRDIAPADVADDSVSDYDARLAAWRTADIAAGIDTSQAPLLRVNVFLRPDGRFDLVRTHHHVLTDGWSGARLLSEVFDDYERALGARREPVRVATVPPPYRRYVEWLAKQPDPRDWWVERLAALDDPGTLTASLAAPRAHAASEKQSAVTHKTVMRLDTTLDQRVRRAAQRHRVTLNTLMQGAWAVLLARLSGKPSVAFGVTVSGRPAALEGSEQMFGLFINSLPVFVQVPGDAAVSDWLGGLQRWNVEMREVEHTPLASLQQWAGRSGDALFDSLMVFENYPIAARAESLAGSEANRLRVERVDAVERTHYPLTLTILPARQLEVHWSWDSRRLDETQIEALQRHYLALLDALADEGEHAARFVGELAVRRGAPHAEALPEATWRACHERFAAEAARAPTRIALRQHGATFDYATLARWAATIDARLRASGVACEERVAVCMRRSPALIASMLGVWRSGAAYVPLDPSFPAERLRFMLDDAGITRIVSDAEGIERLQGGLDDRIVIDASLPASAEAVPSPARPVAADQLAYVIYTSGSTGRPKGVAVSHGALARLIASVSVAPGLLPDDVLLSVTTASFDISLLEFCLPLTKGACIELADTQTAGHGEALAALIETSGATAMQATPSGWRLLLEAGWRGPSDGRAFAALAGGEALPDDLAAQLIARGVSLWNLYGPTETTIWSTCARVLRGDAVTIGRALHANALRIVDASGALTPQGGIGELCIGGDNLARGYLGRAALTAERFVPDPWGPPGARMYRTGDLARERGDGDIACLGRIDQQVKLRGYRIEPGEIEAALRALAGIDDAAVALVSGVGGAEPRLIGYVVVSDGQALPSGWRATLRARLPAYMVPAALHAVDALPRTANGKLDRHALARLGDPAADDVSWIEPSGEAETLVAQVFGEVLGVARVGADDDFFAIGGHSLAAVRVIARLSERLGRKVALAMLFDAPTPARLAAALAAGSPHEHAAALQALDGLFDELD</sequence>
<dbReference type="CDD" id="cd17643">
    <property type="entry name" value="A_NRPS_Cytc1-like"/>
    <property type="match status" value="2"/>
</dbReference>
<dbReference type="NCBIfam" id="TIGR01733">
    <property type="entry name" value="AA-adenyl-dom"/>
    <property type="match status" value="5"/>
</dbReference>
<protein>
    <submittedName>
        <fullName evidence="7">Amino acid adenylation domain-containing protein</fullName>
    </submittedName>
</protein>
<organism evidence="7 8">
    <name type="scientific">Paraburkholderia kururiensis</name>
    <dbReference type="NCBI Taxonomy" id="984307"/>
    <lineage>
        <taxon>Bacteria</taxon>
        <taxon>Pseudomonadati</taxon>
        <taxon>Pseudomonadota</taxon>
        <taxon>Betaproteobacteria</taxon>
        <taxon>Burkholderiales</taxon>
        <taxon>Burkholderiaceae</taxon>
        <taxon>Paraburkholderia</taxon>
    </lineage>
</organism>
<dbReference type="InterPro" id="IPR036736">
    <property type="entry name" value="ACP-like_sf"/>
</dbReference>
<evidence type="ECO:0000256" key="2">
    <source>
        <dbReference type="ARBA" id="ARBA00022450"/>
    </source>
</evidence>
<dbReference type="Pfam" id="PF00550">
    <property type="entry name" value="PP-binding"/>
    <property type="match status" value="5"/>
</dbReference>
<dbReference type="CDD" id="cd19531">
    <property type="entry name" value="LCL_NRPS-like"/>
    <property type="match status" value="1"/>
</dbReference>
<evidence type="ECO:0000313" key="7">
    <source>
        <dbReference type="EMBL" id="WQD77938.1"/>
    </source>
</evidence>
<dbReference type="InterPro" id="IPR020845">
    <property type="entry name" value="AMP-binding_CS"/>
</dbReference>
<dbReference type="Pfam" id="PF00668">
    <property type="entry name" value="Condensation"/>
    <property type="match status" value="5"/>
</dbReference>
<dbReference type="Gene3D" id="3.40.50.1820">
    <property type="entry name" value="alpha/beta hydrolase"/>
    <property type="match status" value="1"/>
</dbReference>
<dbReference type="Pfam" id="PF00501">
    <property type="entry name" value="AMP-binding"/>
    <property type="match status" value="5"/>
</dbReference>
<dbReference type="InterPro" id="IPR000873">
    <property type="entry name" value="AMP-dep_synth/lig_dom"/>
</dbReference>
<evidence type="ECO:0000259" key="6">
    <source>
        <dbReference type="PROSITE" id="PS50075"/>
    </source>
</evidence>
<dbReference type="PROSITE" id="PS01307">
    <property type="entry name" value="MOTA"/>
    <property type="match status" value="1"/>
</dbReference>
<dbReference type="InterPro" id="IPR045851">
    <property type="entry name" value="AMP-bd_C_sf"/>
</dbReference>
<keyword evidence="2" id="KW-0596">Phosphopantetheine</keyword>
<feature type="domain" description="Carrier" evidence="6">
    <location>
        <begin position="1647"/>
        <end position="1722"/>
    </location>
</feature>
<feature type="region of interest" description="Disordered" evidence="5">
    <location>
        <begin position="608"/>
        <end position="629"/>
    </location>
</feature>
<keyword evidence="8" id="KW-1185">Reference proteome</keyword>
<dbReference type="SUPFAM" id="SSF56801">
    <property type="entry name" value="Acetyl-CoA synthetase-like"/>
    <property type="match status" value="5"/>
</dbReference>
<dbReference type="InterPro" id="IPR042099">
    <property type="entry name" value="ANL_N_sf"/>
</dbReference>
<dbReference type="Gene3D" id="3.40.50.980">
    <property type="match status" value="2"/>
</dbReference>
<dbReference type="Gene3D" id="3.30.559.10">
    <property type="entry name" value="Chloramphenicol acetyltransferase-like domain"/>
    <property type="match status" value="5"/>
</dbReference>